<name>A0ABR4K8D5_9EURO</name>
<organism evidence="1 2">
    <name type="scientific">Aspergillus pseudoustus</name>
    <dbReference type="NCBI Taxonomy" id="1810923"/>
    <lineage>
        <taxon>Eukaryota</taxon>
        <taxon>Fungi</taxon>
        <taxon>Dikarya</taxon>
        <taxon>Ascomycota</taxon>
        <taxon>Pezizomycotina</taxon>
        <taxon>Eurotiomycetes</taxon>
        <taxon>Eurotiomycetidae</taxon>
        <taxon>Eurotiales</taxon>
        <taxon>Aspergillaceae</taxon>
        <taxon>Aspergillus</taxon>
        <taxon>Aspergillus subgen. Nidulantes</taxon>
    </lineage>
</organism>
<evidence type="ECO:0000313" key="1">
    <source>
        <dbReference type="EMBL" id="KAL2848565.1"/>
    </source>
</evidence>
<keyword evidence="2" id="KW-1185">Reference proteome</keyword>
<proteinExistence type="predicted"/>
<dbReference type="EMBL" id="JBFXLU010000048">
    <property type="protein sequence ID" value="KAL2848565.1"/>
    <property type="molecule type" value="Genomic_DNA"/>
</dbReference>
<accession>A0ABR4K8D5</accession>
<gene>
    <name evidence="1" type="ORF">BJY01DRAFT_154390</name>
</gene>
<protein>
    <submittedName>
        <fullName evidence="1">Uncharacterized protein</fullName>
    </submittedName>
</protein>
<sequence>MWLWRGLSEPMSRKPLASSPSFSVLSDPSAVVIAVQRPYGVHPPRSSRRYCGLDPKCGVPAPRPIVLLRLLNLALALVSSLSPLFSIPRVGLELLPSSPEVPLTRTRSLRRLSHPLLDSALTFPPHIILPFAHPLPNVGCHAREFRNLARTLLCLPPSRVLIVLRPIPRSVCVDFISALSHCTSSSHPLPACGILRQHHVALCSGLCGGFFPRLGRQMTTVAANREIW</sequence>
<evidence type="ECO:0000313" key="2">
    <source>
        <dbReference type="Proteomes" id="UP001610446"/>
    </source>
</evidence>
<reference evidence="1 2" key="1">
    <citation type="submission" date="2024-07" db="EMBL/GenBank/DDBJ databases">
        <title>Section-level genome sequencing and comparative genomics of Aspergillus sections Usti and Cavernicolus.</title>
        <authorList>
            <consortium name="Lawrence Berkeley National Laboratory"/>
            <person name="Nybo J.L."/>
            <person name="Vesth T.C."/>
            <person name="Theobald S."/>
            <person name="Frisvad J.C."/>
            <person name="Larsen T.O."/>
            <person name="Kjaerboelling I."/>
            <person name="Rothschild-Mancinelli K."/>
            <person name="Lyhne E.K."/>
            <person name="Kogle M.E."/>
            <person name="Barry K."/>
            <person name="Clum A."/>
            <person name="Na H."/>
            <person name="Ledsgaard L."/>
            <person name="Lin J."/>
            <person name="Lipzen A."/>
            <person name="Kuo A."/>
            <person name="Riley R."/>
            <person name="Mondo S."/>
            <person name="Labutti K."/>
            <person name="Haridas S."/>
            <person name="Pangalinan J."/>
            <person name="Salamov A.A."/>
            <person name="Simmons B.A."/>
            <person name="Magnuson J.K."/>
            <person name="Chen J."/>
            <person name="Drula E."/>
            <person name="Henrissat B."/>
            <person name="Wiebenga A."/>
            <person name="Lubbers R.J."/>
            <person name="Gomes A.C."/>
            <person name="Makela M.R."/>
            <person name="Stajich J."/>
            <person name="Grigoriev I.V."/>
            <person name="Mortensen U.H."/>
            <person name="De Vries R.P."/>
            <person name="Baker S.E."/>
            <person name="Andersen M.R."/>
        </authorList>
    </citation>
    <scope>NUCLEOTIDE SEQUENCE [LARGE SCALE GENOMIC DNA]</scope>
    <source>
        <strain evidence="1 2">CBS 123904</strain>
    </source>
</reference>
<comment type="caution">
    <text evidence="1">The sequence shown here is derived from an EMBL/GenBank/DDBJ whole genome shotgun (WGS) entry which is preliminary data.</text>
</comment>
<dbReference type="Proteomes" id="UP001610446">
    <property type="component" value="Unassembled WGS sequence"/>
</dbReference>